<evidence type="ECO:0000313" key="3">
    <source>
        <dbReference type="Proteomes" id="UP001560685"/>
    </source>
</evidence>
<comment type="caution">
    <text evidence="2">The sequence shown here is derived from an EMBL/GenBank/DDBJ whole genome shotgun (WGS) entry which is preliminary data.</text>
</comment>
<feature type="signal peptide" evidence="1">
    <location>
        <begin position="1"/>
        <end position="21"/>
    </location>
</feature>
<protein>
    <submittedName>
        <fullName evidence="2">Uncharacterized protein</fullName>
    </submittedName>
</protein>
<dbReference type="EMBL" id="JBEHZE010000001">
    <property type="protein sequence ID" value="MEX6633760.1"/>
    <property type="molecule type" value="Genomic_DNA"/>
</dbReference>
<evidence type="ECO:0000256" key="1">
    <source>
        <dbReference type="SAM" id="SignalP"/>
    </source>
</evidence>
<sequence length="84" mass="8723">MKKLIIMGIVGSVFGFSTAVADDSMSACLEFADRNNVSPEPCACIAAAVANDPALKAEQIALVTLDDFVTASPELQSALDDCVD</sequence>
<accession>A0ABV3Z4M6</accession>
<feature type="chain" id="PRO_5047537466" evidence="1">
    <location>
        <begin position="22"/>
        <end position="84"/>
    </location>
</feature>
<keyword evidence="3" id="KW-1185">Reference proteome</keyword>
<proteinExistence type="predicted"/>
<organism evidence="2 3">
    <name type="scientific">Hyphococcus lacteus</name>
    <dbReference type="NCBI Taxonomy" id="3143536"/>
    <lineage>
        <taxon>Bacteria</taxon>
        <taxon>Pseudomonadati</taxon>
        <taxon>Pseudomonadota</taxon>
        <taxon>Alphaproteobacteria</taxon>
        <taxon>Parvularculales</taxon>
        <taxon>Parvularculaceae</taxon>
        <taxon>Hyphococcus</taxon>
    </lineage>
</organism>
<dbReference type="RefSeq" id="WP_369313750.1">
    <property type="nucleotide sequence ID" value="NZ_JBEHZE010000001.1"/>
</dbReference>
<gene>
    <name evidence="2" type="ORF">ABFZ84_09405</name>
</gene>
<dbReference type="Proteomes" id="UP001560685">
    <property type="component" value="Unassembled WGS sequence"/>
</dbReference>
<keyword evidence="1" id="KW-0732">Signal</keyword>
<evidence type="ECO:0000313" key="2">
    <source>
        <dbReference type="EMBL" id="MEX6633760.1"/>
    </source>
</evidence>
<reference evidence="2 3" key="1">
    <citation type="submission" date="2024-05" db="EMBL/GenBank/DDBJ databases">
        <title>Three bacterial strains, DH-69, EH-24, and ECK-19 isolated from coastal sediments.</title>
        <authorList>
            <person name="Ye Y.-Q."/>
            <person name="Du Z.-J."/>
        </authorList>
    </citation>
    <scope>NUCLEOTIDE SEQUENCE [LARGE SCALE GENOMIC DNA]</scope>
    <source>
        <strain evidence="2 3">ECK-19</strain>
    </source>
</reference>
<name>A0ABV3Z4M6_9PROT</name>